<evidence type="ECO:0000313" key="1">
    <source>
        <dbReference type="EMBL" id="EON92316.1"/>
    </source>
</evidence>
<proteinExistence type="predicted"/>
<dbReference type="STRING" id="1318628.MARLIPOL_11856"/>
<keyword evidence="2" id="KW-1185">Reference proteome</keyword>
<dbReference type="OrthoDB" id="5918229at2"/>
<evidence type="ECO:0000313" key="2">
    <source>
        <dbReference type="Proteomes" id="UP000016540"/>
    </source>
</evidence>
<protein>
    <recommendedName>
        <fullName evidence="3">Gingipain domain-containing protein</fullName>
    </recommendedName>
</protein>
<dbReference type="Proteomes" id="UP000016540">
    <property type="component" value="Unassembled WGS sequence"/>
</dbReference>
<comment type="caution">
    <text evidence="1">The sequence shown here is derived from an EMBL/GenBank/DDBJ whole genome shotgun (WGS) entry which is preliminary data.</text>
</comment>
<evidence type="ECO:0008006" key="3">
    <source>
        <dbReference type="Google" id="ProtNLM"/>
    </source>
</evidence>
<dbReference type="EMBL" id="ASAD01000011">
    <property type="protein sequence ID" value="EON92316.1"/>
    <property type="molecule type" value="Genomic_DNA"/>
</dbReference>
<gene>
    <name evidence="1" type="ORF">MARLIPOL_11856</name>
</gene>
<dbReference type="RefSeq" id="WP_012138425.1">
    <property type="nucleotide sequence ID" value="NZ_KE007325.1"/>
</dbReference>
<name>R8B159_9GAMM</name>
<sequence>MTFTAQNFIPFVYIVDSPSSQDIFNGYSIGMALRDTLHAIRVPTFYTFASNRDMFEQAFQAKLQGAINQFQNVPSANAYPFIHLCMHGHNGGIGLTSNEFINWLDLRRILWSHNTIKGYDPLVCMASCNGIGGTSMAHAHDSAFNFLIGNTGAVLQSDVTVAYLAFYNHIFFKNATIDQAVTAMRAASGDNNFYYTSGNDIRNKCLQAIVPPPPPPSSTGGGWQSSI</sequence>
<organism evidence="1 2">
    <name type="scientific">Marinobacter lipolyticus SM19</name>
    <dbReference type="NCBI Taxonomy" id="1318628"/>
    <lineage>
        <taxon>Bacteria</taxon>
        <taxon>Pseudomonadati</taxon>
        <taxon>Pseudomonadota</taxon>
        <taxon>Gammaproteobacteria</taxon>
        <taxon>Pseudomonadales</taxon>
        <taxon>Marinobacteraceae</taxon>
        <taxon>Marinobacter</taxon>
    </lineage>
</organism>
<dbReference type="eggNOG" id="ENOG50330S3">
    <property type="taxonomic scope" value="Bacteria"/>
</dbReference>
<dbReference type="AlphaFoldDB" id="R8B159"/>
<reference evidence="1 2" key="1">
    <citation type="journal article" date="2013" name="Genome Announc.">
        <title>Draft Genome Sequence of the Moderately Halophilic Bacterium Marinobacter lipolyticus Strain SM19.</title>
        <authorList>
            <person name="Papke R.T."/>
            <person name="de la Haba R.R."/>
            <person name="Infante-Dominguez C."/>
            <person name="Perez D."/>
            <person name="Sanchez-Porro C."/>
            <person name="Lapierre P."/>
            <person name="Ventosa A."/>
        </authorList>
    </citation>
    <scope>NUCLEOTIDE SEQUENCE [LARGE SCALE GENOMIC DNA]</scope>
    <source>
        <strain evidence="1 2">SM19</strain>
    </source>
</reference>
<dbReference type="HOGENOM" id="CLU_1259753_0_0_6"/>
<accession>R8B159</accession>